<dbReference type="Gene3D" id="3.40.190.290">
    <property type="match status" value="1"/>
</dbReference>
<dbReference type="Proteomes" id="UP000001120">
    <property type="component" value="Chromosome"/>
</dbReference>
<evidence type="ECO:0000256" key="1">
    <source>
        <dbReference type="ARBA" id="ARBA00009437"/>
    </source>
</evidence>
<dbReference type="InterPro" id="IPR005119">
    <property type="entry name" value="LysR_subst-bd"/>
</dbReference>
<comment type="similarity">
    <text evidence="1">Belongs to the LysR transcriptional regulatory family.</text>
</comment>
<dbReference type="EMBL" id="CP000560">
    <property type="protein sequence ID" value="ABS76099.1"/>
    <property type="molecule type" value="Genomic_DNA"/>
</dbReference>
<dbReference type="InterPro" id="IPR036388">
    <property type="entry name" value="WH-like_DNA-bd_sf"/>
</dbReference>
<evidence type="ECO:0000313" key="6">
    <source>
        <dbReference type="EMBL" id="ABS76099.1"/>
    </source>
</evidence>
<dbReference type="FunFam" id="1.10.10.10:FF:000001">
    <property type="entry name" value="LysR family transcriptional regulator"/>
    <property type="match status" value="1"/>
</dbReference>
<dbReference type="InterPro" id="IPR036390">
    <property type="entry name" value="WH_DNA-bd_sf"/>
</dbReference>
<dbReference type="SUPFAM" id="SSF53850">
    <property type="entry name" value="Periplasmic binding protein-like II"/>
    <property type="match status" value="1"/>
</dbReference>
<evidence type="ECO:0000313" key="7">
    <source>
        <dbReference type="Proteomes" id="UP000001120"/>
    </source>
</evidence>
<dbReference type="Gene3D" id="1.10.10.10">
    <property type="entry name" value="Winged helix-like DNA-binding domain superfamily/Winged helix DNA-binding domain"/>
    <property type="match status" value="1"/>
</dbReference>
<dbReference type="HOGENOM" id="CLU_039613_6_2_9"/>
<dbReference type="CDD" id="cd08434">
    <property type="entry name" value="PBP2_GltC_like"/>
    <property type="match status" value="1"/>
</dbReference>
<dbReference type="Pfam" id="PF03466">
    <property type="entry name" value="LysR_substrate"/>
    <property type="match status" value="1"/>
</dbReference>
<dbReference type="InterPro" id="IPR050950">
    <property type="entry name" value="HTH-type_LysR_regulators"/>
</dbReference>
<dbReference type="KEGG" id="bay:RBAM_037740"/>
<evidence type="ECO:0000256" key="3">
    <source>
        <dbReference type="ARBA" id="ARBA00023125"/>
    </source>
</evidence>
<dbReference type="GeneID" id="93082909"/>
<keyword evidence="4" id="KW-0804">Transcription</keyword>
<dbReference type="PANTHER" id="PTHR30419:SF28">
    <property type="entry name" value="HTH-TYPE TRANSCRIPTIONAL REGULATOR BSDA"/>
    <property type="match status" value="1"/>
</dbReference>
<accession>A7ZAS3</accession>
<protein>
    <submittedName>
        <fullName evidence="6">LysR family transcriptional regulator</fullName>
    </submittedName>
</protein>
<reference evidence="6 7" key="1">
    <citation type="journal article" date="2007" name="Nat. Biotechnol.">
        <title>Comparative analysis of the complete genome sequence of the plant growth-promoting bacterium Bacillus amyloliquefaciens FZB42.</title>
        <authorList>
            <person name="Chen X.H."/>
            <person name="Koumoutsi A."/>
            <person name="Scholz R."/>
            <person name="Eisenreich A."/>
            <person name="Schneider K."/>
            <person name="Heinemeyer I."/>
            <person name="Morgenstern B."/>
            <person name="Voss B."/>
            <person name="Hess W.R."/>
            <person name="Reva O."/>
            <person name="Junge H."/>
            <person name="Voigt B."/>
            <person name="Jungblut P.R."/>
            <person name="Vater J."/>
            <person name="Sussmuth R."/>
            <person name="Liesegang H."/>
            <person name="Strittmatter A."/>
            <person name="Gottschalk G."/>
            <person name="Borriss R."/>
        </authorList>
    </citation>
    <scope>NUCLEOTIDE SEQUENCE [LARGE SCALE GENOMIC DNA]</scope>
    <source>
        <strain evidence="7">DSM 23117 / BGSC 10A6 / LMG 26770 / FZB42</strain>
    </source>
</reference>
<keyword evidence="3" id="KW-0238">DNA-binding</keyword>
<dbReference type="GO" id="GO:0003700">
    <property type="term" value="F:DNA-binding transcription factor activity"/>
    <property type="evidence" value="ECO:0007669"/>
    <property type="project" value="InterPro"/>
</dbReference>
<feature type="domain" description="HTH lysR-type" evidence="5">
    <location>
        <begin position="1"/>
        <end position="58"/>
    </location>
</feature>
<organism evidence="6 7">
    <name type="scientific">Bacillus velezensis (strain DSM 23117 / BGSC 10A6 / LMG 26770 / FZB42)</name>
    <name type="common">Bacillus amyloliquefaciens subsp. plantarum</name>
    <dbReference type="NCBI Taxonomy" id="326423"/>
    <lineage>
        <taxon>Bacteria</taxon>
        <taxon>Bacillati</taxon>
        <taxon>Bacillota</taxon>
        <taxon>Bacilli</taxon>
        <taxon>Bacillales</taxon>
        <taxon>Bacillaceae</taxon>
        <taxon>Bacillus</taxon>
        <taxon>Bacillus amyloliquefaciens group</taxon>
    </lineage>
</organism>
<dbReference type="PANTHER" id="PTHR30419">
    <property type="entry name" value="HTH-TYPE TRANSCRIPTIONAL REGULATOR YBHD"/>
    <property type="match status" value="1"/>
</dbReference>
<dbReference type="GO" id="GO:0005829">
    <property type="term" value="C:cytosol"/>
    <property type="evidence" value="ECO:0007669"/>
    <property type="project" value="TreeGrafter"/>
</dbReference>
<dbReference type="GO" id="GO:0003677">
    <property type="term" value="F:DNA binding"/>
    <property type="evidence" value="ECO:0007669"/>
    <property type="project" value="UniProtKB-KW"/>
</dbReference>
<name>A7ZAS3_BACVZ</name>
<dbReference type="Pfam" id="PF00126">
    <property type="entry name" value="HTH_1"/>
    <property type="match status" value="1"/>
</dbReference>
<evidence type="ECO:0000256" key="4">
    <source>
        <dbReference type="ARBA" id="ARBA00023163"/>
    </source>
</evidence>
<proteinExistence type="inferred from homology"/>
<gene>
    <name evidence="6" type="ordered locus">RBAM_037740</name>
</gene>
<keyword evidence="7" id="KW-1185">Reference proteome</keyword>
<evidence type="ECO:0000259" key="5">
    <source>
        <dbReference type="PROSITE" id="PS50931"/>
    </source>
</evidence>
<dbReference type="PRINTS" id="PR00039">
    <property type="entry name" value="HTHLYSR"/>
</dbReference>
<dbReference type="AlphaFoldDB" id="A7ZAS3"/>
<keyword evidence="2" id="KW-0805">Transcription regulation</keyword>
<sequence>MDWHQINYFQTVAQVQHITQAAKQLSISQPALSRSISKLEDELGVQLFDRKGRNIYLNRYGKMFLHRVEQSIRQIEIGKQEVWNEIHPNSGTILLSFLPSLGMSMVPDVISSFQHMYPHVNFQLTQASNQQIIEQLTSREVDIALTSLRDENDDVICQPLLTEELYLAVSAEHPLASYDEIDLKMAEHEPFISFKDTNVLHGMIKELCEKAGFSPDVVFEGEDIVTASGLVGAKLGVSLIPDLHVFDKTKVKLLSVTNPICEREIGLAWRKDGYLSPAAENFIAFIQTRLNRKGGR</sequence>
<dbReference type="SUPFAM" id="SSF46785">
    <property type="entry name" value="Winged helix' DNA-binding domain"/>
    <property type="match status" value="1"/>
</dbReference>
<evidence type="ECO:0000256" key="2">
    <source>
        <dbReference type="ARBA" id="ARBA00023015"/>
    </source>
</evidence>
<dbReference type="PROSITE" id="PS50931">
    <property type="entry name" value="HTH_LYSR"/>
    <property type="match status" value="1"/>
</dbReference>
<dbReference type="InterPro" id="IPR000847">
    <property type="entry name" value="LysR_HTH_N"/>
</dbReference>
<dbReference type="RefSeq" id="WP_012118918.1">
    <property type="nucleotide sequence ID" value="NC_009725.2"/>
</dbReference>